<protein>
    <submittedName>
        <fullName evidence="2">Uncharacterized protein</fullName>
    </submittedName>
</protein>
<evidence type="ECO:0000313" key="3">
    <source>
        <dbReference type="Proteomes" id="UP000054321"/>
    </source>
</evidence>
<accession>A0A0C3H3A3</accession>
<evidence type="ECO:0000256" key="1">
    <source>
        <dbReference type="SAM" id="SignalP"/>
    </source>
</evidence>
<dbReference type="Proteomes" id="UP000054321">
    <property type="component" value="Unassembled WGS sequence"/>
</dbReference>
<keyword evidence="1" id="KW-0732">Signal</keyword>
<reference evidence="2 3" key="1">
    <citation type="submission" date="2014-04" db="EMBL/GenBank/DDBJ databases">
        <authorList>
            <consortium name="DOE Joint Genome Institute"/>
            <person name="Kuo A."/>
            <person name="Martino E."/>
            <person name="Perotto S."/>
            <person name="Kohler A."/>
            <person name="Nagy L.G."/>
            <person name="Floudas D."/>
            <person name="Copeland A."/>
            <person name="Barry K.W."/>
            <person name="Cichocki N."/>
            <person name="Veneault-Fourrey C."/>
            <person name="LaButti K."/>
            <person name="Lindquist E.A."/>
            <person name="Lipzen A."/>
            <person name="Lundell T."/>
            <person name="Morin E."/>
            <person name="Murat C."/>
            <person name="Sun H."/>
            <person name="Tunlid A."/>
            <person name="Henrissat B."/>
            <person name="Grigoriev I.V."/>
            <person name="Hibbett D.S."/>
            <person name="Martin F."/>
            <person name="Nordberg H.P."/>
            <person name="Cantor M.N."/>
            <person name="Hua S.X."/>
        </authorList>
    </citation>
    <scope>NUCLEOTIDE SEQUENCE [LARGE SCALE GENOMIC DNA]</scope>
    <source>
        <strain evidence="2 3">Zn</strain>
    </source>
</reference>
<keyword evidence="3" id="KW-1185">Reference proteome</keyword>
<dbReference type="HOGENOM" id="CLU_2886377_0_0_1"/>
<name>A0A0C3H3A3_OIDMZ</name>
<proteinExistence type="predicted"/>
<feature type="chain" id="PRO_5002165137" evidence="1">
    <location>
        <begin position="24"/>
        <end position="63"/>
    </location>
</feature>
<dbReference type="EMBL" id="KN832883">
    <property type="protein sequence ID" value="KIM97026.1"/>
    <property type="molecule type" value="Genomic_DNA"/>
</dbReference>
<gene>
    <name evidence="2" type="ORF">OIDMADRAFT_20698</name>
</gene>
<dbReference type="InParanoid" id="A0A0C3H3A3"/>
<organism evidence="2 3">
    <name type="scientific">Oidiodendron maius (strain Zn)</name>
    <dbReference type="NCBI Taxonomy" id="913774"/>
    <lineage>
        <taxon>Eukaryota</taxon>
        <taxon>Fungi</taxon>
        <taxon>Dikarya</taxon>
        <taxon>Ascomycota</taxon>
        <taxon>Pezizomycotina</taxon>
        <taxon>Leotiomycetes</taxon>
        <taxon>Leotiomycetes incertae sedis</taxon>
        <taxon>Myxotrichaceae</taxon>
        <taxon>Oidiodendron</taxon>
    </lineage>
</organism>
<feature type="signal peptide" evidence="1">
    <location>
        <begin position="1"/>
        <end position="23"/>
    </location>
</feature>
<sequence length="63" mass="7247">MHPWEQLPLKLLQFAILFGLINSAIHDASYSRSHHPASNVGFVEELYETPKAPHLYNVDYSPR</sequence>
<evidence type="ECO:0000313" key="2">
    <source>
        <dbReference type="EMBL" id="KIM97026.1"/>
    </source>
</evidence>
<dbReference type="AlphaFoldDB" id="A0A0C3H3A3"/>
<reference evidence="3" key="2">
    <citation type="submission" date="2015-01" db="EMBL/GenBank/DDBJ databases">
        <title>Evolutionary Origins and Diversification of the Mycorrhizal Mutualists.</title>
        <authorList>
            <consortium name="DOE Joint Genome Institute"/>
            <consortium name="Mycorrhizal Genomics Consortium"/>
            <person name="Kohler A."/>
            <person name="Kuo A."/>
            <person name="Nagy L.G."/>
            <person name="Floudas D."/>
            <person name="Copeland A."/>
            <person name="Barry K.W."/>
            <person name="Cichocki N."/>
            <person name="Veneault-Fourrey C."/>
            <person name="LaButti K."/>
            <person name="Lindquist E.A."/>
            <person name="Lipzen A."/>
            <person name="Lundell T."/>
            <person name="Morin E."/>
            <person name="Murat C."/>
            <person name="Riley R."/>
            <person name="Ohm R."/>
            <person name="Sun H."/>
            <person name="Tunlid A."/>
            <person name="Henrissat B."/>
            <person name="Grigoriev I.V."/>
            <person name="Hibbett D.S."/>
            <person name="Martin F."/>
        </authorList>
    </citation>
    <scope>NUCLEOTIDE SEQUENCE [LARGE SCALE GENOMIC DNA]</scope>
    <source>
        <strain evidence="3">Zn</strain>
    </source>
</reference>